<accession>A0A5C5XI40</accession>
<dbReference type="EMBL" id="SJPG01000001">
    <property type="protein sequence ID" value="TWT62368.1"/>
    <property type="molecule type" value="Genomic_DNA"/>
</dbReference>
<feature type="transmembrane region" description="Helical" evidence="1">
    <location>
        <begin position="7"/>
        <end position="25"/>
    </location>
</feature>
<protein>
    <submittedName>
        <fullName evidence="2">Uncharacterized protein</fullName>
    </submittedName>
</protein>
<comment type="caution">
    <text evidence="2">The sequence shown here is derived from an EMBL/GenBank/DDBJ whole genome shotgun (WGS) entry which is preliminary data.</text>
</comment>
<gene>
    <name evidence="2" type="ORF">Pan54_31090</name>
</gene>
<evidence type="ECO:0000313" key="3">
    <source>
        <dbReference type="Proteomes" id="UP000316095"/>
    </source>
</evidence>
<dbReference type="RefSeq" id="WP_146504237.1">
    <property type="nucleotide sequence ID" value="NZ_SJPG01000001.1"/>
</dbReference>
<proteinExistence type="predicted"/>
<keyword evidence="1" id="KW-0812">Transmembrane</keyword>
<evidence type="ECO:0000313" key="2">
    <source>
        <dbReference type="EMBL" id="TWT62368.1"/>
    </source>
</evidence>
<evidence type="ECO:0000256" key="1">
    <source>
        <dbReference type="SAM" id="Phobius"/>
    </source>
</evidence>
<sequence length="65" mass="7583">MKRISSLCFGSIATIYLALWIYQLGFEDGRSDASAVFEKTNRELNLKVNWYEQQCRNSELAFRCP</sequence>
<keyword evidence="3" id="KW-1185">Reference proteome</keyword>
<name>A0A5C5XI40_9PLAN</name>
<organism evidence="2 3">
    <name type="scientific">Rubinisphaera italica</name>
    <dbReference type="NCBI Taxonomy" id="2527969"/>
    <lineage>
        <taxon>Bacteria</taxon>
        <taxon>Pseudomonadati</taxon>
        <taxon>Planctomycetota</taxon>
        <taxon>Planctomycetia</taxon>
        <taxon>Planctomycetales</taxon>
        <taxon>Planctomycetaceae</taxon>
        <taxon>Rubinisphaera</taxon>
    </lineage>
</organism>
<dbReference type="Proteomes" id="UP000316095">
    <property type="component" value="Unassembled WGS sequence"/>
</dbReference>
<dbReference type="AlphaFoldDB" id="A0A5C5XI40"/>
<reference evidence="2 3" key="1">
    <citation type="submission" date="2019-02" db="EMBL/GenBank/DDBJ databases">
        <title>Deep-cultivation of Planctomycetes and their phenomic and genomic characterization uncovers novel biology.</title>
        <authorList>
            <person name="Wiegand S."/>
            <person name="Jogler M."/>
            <person name="Boedeker C."/>
            <person name="Pinto D."/>
            <person name="Vollmers J."/>
            <person name="Rivas-Marin E."/>
            <person name="Kohn T."/>
            <person name="Peeters S.H."/>
            <person name="Heuer A."/>
            <person name="Rast P."/>
            <person name="Oberbeckmann S."/>
            <person name="Bunk B."/>
            <person name="Jeske O."/>
            <person name="Meyerdierks A."/>
            <person name="Storesund J.E."/>
            <person name="Kallscheuer N."/>
            <person name="Luecker S."/>
            <person name="Lage O.M."/>
            <person name="Pohl T."/>
            <person name="Merkel B.J."/>
            <person name="Hornburger P."/>
            <person name="Mueller R.-W."/>
            <person name="Bruemmer F."/>
            <person name="Labrenz M."/>
            <person name="Spormann A.M."/>
            <person name="Op Den Camp H."/>
            <person name="Overmann J."/>
            <person name="Amann R."/>
            <person name="Jetten M.S.M."/>
            <person name="Mascher T."/>
            <person name="Medema M.H."/>
            <person name="Devos D.P."/>
            <person name="Kaster A.-K."/>
            <person name="Ovreas L."/>
            <person name="Rohde M."/>
            <person name="Galperin M.Y."/>
            <person name="Jogler C."/>
        </authorList>
    </citation>
    <scope>NUCLEOTIDE SEQUENCE [LARGE SCALE GENOMIC DNA]</scope>
    <source>
        <strain evidence="2 3">Pan54</strain>
    </source>
</reference>
<keyword evidence="1" id="KW-0472">Membrane</keyword>
<keyword evidence="1" id="KW-1133">Transmembrane helix</keyword>